<dbReference type="Gene3D" id="1.10.3210.10">
    <property type="entry name" value="Hypothetical protein af1432"/>
    <property type="match status" value="1"/>
</dbReference>
<protein>
    <submittedName>
        <fullName evidence="2">HD domain-containing protein</fullName>
    </submittedName>
</protein>
<dbReference type="SMART" id="SM00471">
    <property type="entry name" value="HDc"/>
    <property type="match status" value="1"/>
</dbReference>
<sequence length="407" mass="46874">MNKKKIINDPVYGFISIPSALVYDLISHPYFQRLRYIKQLGMTHLVYPGALHTRFHHALGAMHLMSLALEVLRNKGHEISAEEEEAATIAILLHDIGHGPFSHALEHTLVNGIKHEDISMLMMDQLNEEFEGRLTPAINIFRGNYYRNFFCQLISGQLDLDRMDYLNRDSFFTGVSEGVISFDRIIKMFNIVDDQLVIEEKGIYSIEKFLIARRLMYWQVYLHKTVIAAEQLLVKILERAKELASSGTKLFATPALQHFLQNDITEHNFFEDENHLLQFSKLDDQDIYAAIKVWESHEDPILSKLCQMLNSRKLYKVEITNVPPSAERIERLANQTAIALNLLDDDVAYFVFTDTIRNRAYNAGNSNINILMKNNELVDIAKASDLSNLESLDKTVKKHILCYTRDI</sequence>
<evidence type="ECO:0000313" key="2">
    <source>
        <dbReference type="EMBL" id="MBB2146234.1"/>
    </source>
</evidence>
<organism evidence="2 3">
    <name type="scientific">Pedobacter planticolens</name>
    <dbReference type="NCBI Taxonomy" id="2679964"/>
    <lineage>
        <taxon>Bacteria</taxon>
        <taxon>Pseudomonadati</taxon>
        <taxon>Bacteroidota</taxon>
        <taxon>Sphingobacteriia</taxon>
        <taxon>Sphingobacteriales</taxon>
        <taxon>Sphingobacteriaceae</taxon>
        <taxon>Pedobacter</taxon>
    </lineage>
</organism>
<dbReference type="InterPro" id="IPR045509">
    <property type="entry name" value="HD_assoc_2"/>
</dbReference>
<dbReference type="Pfam" id="PF01966">
    <property type="entry name" value="HD"/>
    <property type="match status" value="1"/>
</dbReference>
<dbReference type="SUPFAM" id="SSF109604">
    <property type="entry name" value="HD-domain/PDEase-like"/>
    <property type="match status" value="1"/>
</dbReference>
<dbReference type="EMBL" id="WNXD01000002">
    <property type="protein sequence ID" value="MBB2146234.1"/>
    <property type="molecule type" value="Genomic_DNA"/>
</dbReference>
<dbReference type="PROSITE" id="PS51831">
    <property type="entry name" value="HD"/>
    <property type="match status" value="1"/>
</dbReference>
<reference evidence="2" key="1">
    <citation type="submission" date="2019-11" db="EMBL/GenBank/DDBJ databases">
        <title>Description of Pedobacter sp. LMG 31464T.</title>
        <authorList>
            <person name="Carlier A."/>
            <person name="Qi S."/>
            <person name="Vandamme P."/>
        </authorList>
    </citation>
    <scope>NUCLEOTIDE SEQUENCE</scope>
    <source>
        <strain evidence="2">LMG 31464</strain>
    </source>
</reference>
<proteinExistence type="predicted"/>
<dbReference type="InterPro" id="IPR003607">
    <property type="entry name" value="HD/PDEase_dom"/>
</dbReference>
<keyword evidence="3" id="KW-1185">Reference proteome</keyword>
<evidence type="ECO:0000259" key="1">
    <source>
        <dbReference type="PROSITE" id="PS51831"/>
    </source>
</evidence>
<dbReference type="PANTHER" id="PTHR11373:SF4">
    <property type="entry name" value="DEOXYNUCLEOSIDE TRIPHOSPHATE TRIPHOSPHOHYDROLASE SAMHD1"/>
    <property type="match status" value="1"/>
</dbReference>
<dbReference type="GO" id="GO:0006203">
    <property type="term" value="P:dGTP catabolic process"/>
    <property type="evidence" value="ECO:0007669"/>
    <property type="project" value="TreeGrafter"/>
</dbReference>
<gene>
    <name evidence="2" type="ORF">GM921_12105</name>
</gene>
<dbReference type="PANTHER" id="PTHR11373">
    <property type="entry name" value="DEOXYNUCLEOSIDE TRIPHOSPHATE TRIPHOSPHOHYDROLASE"/>
    <property type="match status" value="1"/>
</dbReference>
<feature type="domain" description="HD" evidence="1">
    <location>
        <begin position="54"/>
        <end position="163"/>
    </location>
</feature>
<dbReference type="InterPro" id="IPR050135">
    <property type="entry name" value="dGTPase-like"/>
</dbReference>
<dbReference type="CDD" id="cd00077">
    <property type="entry name" value="HDc"/>
    <property type="match status" value="1"/>
</dbReference>
<dbReference type="Pfam" id="PF19276">
    <property type="entry name" value="HD_assoc_2"/>
    <property type="match status" value="1"/>
</dbReference>
<comment type="caution">
    <text evidence="2">The sequence shown here is derived from an EMBL/GenBank/DDBJ whole genome shotgun (WGS) entry which is preliminary data.</text>
</comment>
<evidence type="ECO:0000313" key="3">
    <source>
        <dbReference type="Proteomes" id="UP000601055"/>
    </source>
</evidence>
<dbReference type="Proteomes" id="UP000601055">
    <property type="component" value="Unassembled WGS sequence"/>
</dbReference>
<dbReference type="InterPro" id="IPR006674">
    <property type="entry name" value="HD_domain"/>
</dbReference>
<dbReference type="AlphaFoldDB" id="A0A923IWJ0"/>
<name>A0A923IWJ0_9SPHI</name>
<accession>A0A923IWJ0</accession>
<dbReference type="GO" id="GO:0008832">
    <property type="term" value="F:dGTPase activity"/>
    <property type="evidence" value="ECO:0007669"/>
    <property type="project" value="TreeGrafter"/>
</dbReference>
<dbReference type="RefSeq" id="WP_182922902.1">
    <property type="nucleotide sequence ID" value="NZ_WNXD01000002.1"/>
</dbReference>